<dbReference type="PROSITE" id="PS50977">
    <property type="entry name" value="HTH_TETR_2"/>
    <property type="match status" value="1"/>
</dbReference>
<dbReference type="InterPro" id="IPR036271">
    <property type="entry name" value="Tet_transcr_reg_TetR-rel_C_sf"/>
</dbReference>
<evidence type="ECO:0000256" key="2">
    <source>
        <dbReference type="PROSITE-ProRule" id="PRU00335"/>
    </source>
</evidence>
<dbReference type="InterPro" id="IPR009057">
    <property type="entry name" value="Homeodomain-like_sf"/>
</dbReference>
<feature type="domain" description="HTH tetR-type" evidence="3">
    <location>
        <begin position="27"/>
        <end position="87"/>
    </location>
</feature>
<dbReference type="Pfam" id="PF17932">
    <property type="entry name" value="TetR_C_24"/>
    <property type="match status" value="1"/>
</dbReference>
<accession>A0A1M5MCY1</accession>
<dbReference type="PANTHER" id="PTHR30328:SF54">
    <property type="entry name" value="HTH-TYPE TRANSCRIPTIONAL REPRESSOR SCO4008"/>
    <property type="match status" value="1"/>
</dbReference>
<dbReference type="GO" id="GO:0003677">
    <property type="term" value="F:DNA binding"/>
    <property type="evidence" value="ECO:0007669"/>
    <property type="project" value="UniProtKB-UniRule"/>
</dbReference>
<dbReference type="Gene3D" id="1.10.357.10">
    <property type="entry name" value="Tetracycline Repressor, domain 2"/>
    <property type="match status" value="1"/>
</dbReference>
<evidence type="ECO:0000313" key="5">
    <source>
        <dbReference type="Proteomes" id="UP000184287"/>
    </source>
</evidence>
<dbReference type="EMBL" id="FQUQ01000007">
    <property type="protein sequence ID" value="SHG75115.1"/>
    <property type="molecule type" value="Genomic_DNA"/>
</dbReference>
<dbReference type="AlphaFoldDB" id="A0A1M5MCY1"/>
<dbReference type="STRING" id="288992.SAMN04488522_107146"/>
<dbReference type="InterPro" id="IPR041490">
    <property type="entry name" value="KstR2_TetR_C"/>
</dbReference>
<dbReference type="InterPro" id="IPR050109">
    <property type="entry name" value="HTH-type_TetR-like_transc_reg"/>
</dbReference>
<dbReference type="SUPFAM" id="SSF46689">
    <property type="entry name" value="Homeodomain-like"/>
    <property type="match status" value="1"/>
</dbReference>
<keyword evidence="1 2" id="KW-0238">DNA-binding</keyword>
<protein>
    <submittedName>
        <fullName evidence="4">Transcriptional regulator, TetR family</fullName>
    </submittedName>
</protein>
<dbReference type="InterPro" id="IPR001647">
    <property type="entry name" value="HTH_TetR"/>
</dbReference>
<dbReference type="Gene3D" id="1.10.10.60">
    <property type="entry name" value="Homeodomain-like"/>
    <property type="match status" value="1"/>
</dbReference>
<dbReference type="Pfam" id="PF00440">
    <property type="entry name" value="TetR_N"/>
    <property type="match status" value="1"/>
</dbReference>
<feature type="DNA-binding region" description="H-T-H motif" evidence="2">
    <location>
        <begin position="50"/>
        <end position="69"/>
    </location>
</feature>
<dbReference type="SUPFAM" id="SSF48498">
    <property type="entry name" value="Tetracyclin repressor-like, C-terminal domain"/>
    <property type="match status" value="1"/>
</dbReference>
<evidence type="ECO:0000256" key="1">
    <source>
        <dbReference type="ARBA" id="ARBA00023125"/>
    </source>
</evidence>
<name>A0A1M5MCY1_9SPHI</name>
<evidence type="ECO:0000313" key="4">
    <source>
        <dbReference type="EMBL" id="SHG75115.1"/>
    </source>
</evidence>
<gene>
    <name evidence="4" type="ORF">SAMN04488522_107146</name>
</gene>
<dbReference type="Proteomes" id="UP000184287">
    <property type="component" value="Unassembled WGS sequence"/>
</dbReference>
<organism evidence="4 5">
    <name type="scientific">Pedobacter caeni</name>
    <dbReference type="NCBI Taxonomy" id="288992"/>
    <lineage>
        <taxon>Bacteria</taxon>
        <taxon>Pseudomonadati</taxon>
        <taxon>Bacteroidota</taxon>
        <taxon>Sphingobacteriia</taxon>
        <taxon>Sphingobacteriales</taxon>
        <taxon>Sphingobacteriaceae</taxon>
        <taxon>Pedobacter</taxon>
    </lineage>
</organism>
<proteinExistence type="predicted"/>
<keyword evidence="5" id="KW-1185">Reference proteome</keyword>
<dbReference type="PANTHER" id="PTHR30328">
    <property type="entry name" value="TRANSCRIPTIONAL REPRESSOR"/>
    <property type="match status" value="1"/>
</dbReference>
<evidence type="ECO:0000259" key="3">
    <source>
        <dbReference type="PROSITE" id="PS50977"/>
    </source>
</evidence>
<sequence length="231" mass="26231">MGRSSEHHKLINRLINFVASNLRMEKIDKKANILEAAERLFTELGYEGTSTRQIAKESGANMSMINYYFGSKEGVFMEIMSQRIIDFNNQLTSISQDKLSGMEKLLKVIEGYAKRILCNHGLHKMMHRELSLSQRPEMFLKVKNTIASNLIVIEQIITDGIEDGSFRPVDVRMLIATLMGTISHVAISPSKITYGTSLDINNPEDRDLITVRLIAHLKDLLTMYLTPQNDK</sequence>
<dbReference type="PRINTS" id="PR00455">
    <property type="entry name" value="HTHTETR"/>
</dbReference>
<reference evidence="5" key="1">
    <citation type="submission" date="2016-11" db="EMBL/GenBank/DDBJ databases">
        <authorList>
            <person name="Varghese N."/>
            <person name="Submissions S."/>
        </authorList>
    </citation>
    <scope>NUCLEOTIDE SEQUENCE [LARGE SCALE GENOMIC DNA]</scope>
    <source>
        <strain evidence="5">DSM 16990</strain>
    </source>
</reference>